<evidence type="ECO:0000313" key="2">
    <source>
        <dbReference type="Proteomes" id="UP000509684"/>
    </source>
</evidence>
<dbReference type="AlphaFoldDB" id="A0A7D5SA58"/>
<proteinExistence type="predicted"/>
<dbReference type="Gene3D" id="3.90.1720.10">
    <property type="entry name" value="endopeptidase domain like (from Nostoc punctiforme)"/>
    <property type="match status" value="1"/>
</dbReference>
<protein>
    <submittedName>
        <fullName evidence="1">Uncharacterized protein</fullName>
    </submittedName>
</protein>
<gene>
    <name evidence="1" type="ORF">HWD57_19265</name>
</gene>
<reference evidence="1 2" key="1">
    <citation type="journal article" date="2019" name="Microbiome">
        <title>Annotated bacterial chromosomes from frame-shift-corrected long-read metagenomic data.</title>
        <authorList>
            <person name="Arumugam K."/>
            <person name="Bagci C."/>
            <person name="Bessarab I."/>
            <person name="Beier S."/>
            <person name="Buchfink B."/>
            <person name="Gorska A."/>
            <person name="Qiu G."/>
            <person name="Huson D.H."/>
            <person name="Williams R.B.H."/>
        </authorList>
    </citation>
    <scope>NUCLEOTIDE SEQUENCE [LARGE SCALE GENOMIC DNA]</scope>
    <source>
        <strain evidence="1">SSA1</strain>
    </source>
</reference>
<accession>A0A7D5SA58</accession>
<evidence type="ECO:0000313" key="1">
    <source>
        <dbReference type="EMBL" id="QLH51696.1"/>
    </source>
</evidence>
<dbReference type="EMBL" id="CP058708">
    <property type="protein sequence ID" value="QLH51696.1"/>
    <property type="molecule type" value="Genomic_DNA"/>
</dbReference>
<dbReference type="Proteomes" id="UP000509684">
    <property type="component" value="Chromosome"/>
</dbReference>
<name>A0A7D5SA58_9PROT</name>
<organism evidence="1 2">
    <name type="scientific">Candidatus Accumulibacter cognatus</name>
    <dbReference type="NCBI Taxonomy" id="2954383"/>
    <lineage>
        <taxon>Bacteria</taxon>
        <taxon>Pseudomonadati</taxon>
        <taxon>Pseudomonadota</taxon>
        <taxon>Betaproteobacteria</taxon>
        <taxon>Candidatus Accumulibacter</taxon>
    </lineage>
</organism>
<dbReference type="KEGG" id="acog:HWD57_19265"/>
<sequence>MVMSFVGQKYNYAIGIKDEGPDLTSFCSELVTKAYEKFGIAISQRSPTSVLPSDLETVFRTNEWMDITSEARVALSEGFRGVDRSNEEHEAEIFKLNYLQFRRTYLTSKLENARCAHKVMLQSLWLQGMMPSEHWSPEELASLESQTKIQLEEAKSAARELLALYWDSDLIVIRQLKEIKFQLATSEIIDSELNELIQHIVHRHTRHRRKRKARNTLEELL</sequence>